<proteinExistence type="predicted"/>
<dbReference type="RefSeq" id="YP_001111275.1">
    <property type="nucleotide sequence ID" value="NC_009240.1"/>
</dbReference>
<protein>
    <submittedName>
        <fullName evidence="1">Uncharacterized protein</fullName>
    </submittedName>
</protein>
<dbReference type="GeneID" id="4960822"/>
<evidence type="ECO:0000313" key="2">
    <source>
        <dbReference type="Proteomes" id="UP000203733"/>
    </source>
</evidence>
<reference evidence="1 2" key="1">
    <citation type="journal article" date="2007" name="J. Virol.">
        <title>The genome of Gryllus bimaculatus nudivirus indicates an ancient diversification of baculovirus-related nonoccluded nudiviruses of insects.</title>
        <authorList>
            <person name="Wang Y."/>
            <person name="Kleespies R.G."/>
            <person name="Huger A.M."/>
            <person name="Jehle J.A."/>
        </authorList>
    </citation>
    <scope>NUCLEOTIDE SEQUENCE [LARGE SCALE GENOMIC DNA]</scope>
</reference>
<dbReference type="KEGG" id="vg:4960822"/>
<name>A4L1X1_9VIRU</name>
<dbReference type="EMBL" id="EF203088">
    <property type="protein sequence ID" value="ABO45341.1"/>
    <property type="molecule type" value="Genomic_DNA"/>
</dbReference>
<dbReference type="Proteomes" id="UP000203733">
    <property type="component" value="Segment"/>
</dbReference>
<organism evidence="1 2">
    <name type="scientific">Gryllus bimaculatus nudivirus</name>
    <dbReference type="NCBI Taxonomy" id="432587"/>
    <lineage>
        <taxon>Viruses</taxon>
        <taxon>Viruses incertae sedis</taxon>
        <taxon>Naldaviricetes</taxon>
        <taxon>Lefavirales</taxon>
        <taxon>Nudiviridae</taxon>
        <taxon>Alphanudivirus</taxon>
        <taxon>Alphanudivirus grybimaculati</taxon>
    </lineage>
</organism>
<keyword evidence="2" id="KW-1185">Reference proteome</keyword>
<evidence type="ECO:0000313" key="1">
    <source>
        <dbReference type="EMBL" id="ABO45341.1"/>
    </source>
</evidence>
<sequence length="69" mass="8429">MDRNKKMLSVFKERTHYSEKELKQKFICNLNSYILKFKLEHVNDDVDEIISCLNDIMIYLIDKEKEEEE</sequence>
<accession>A4L1X1</accession>